<keyword evidence="6" id="KW-1185">Reference proteome</keyword>
<dbReference type="PANTHER" id="PTHR30632:SF14">
    <property type="entry name" value="TUNGSTATE_MOLYBDATE_CHROMATE-BINDING PROTEIN MODA"/>
    <property type="match status" value="1"/>
</dbReference>
<dbReference type="SUPFAM" id="SSF53850">
    <property type="entry name" value="Periplasmic binding protein-like II"/>
    <property type="match status" value="1"/>
</dbReference>
<dbReference type="PIRSF" id="PIRSF004846">
    <property type="entry name" value="ModA"/>
    <property type="match status" value="1"/>
</dbReference>
<dbReference type="Proteomes" id="UP001465153">
    <property type="component" value="Unassembled WGS sequence"/>
</dbReference>
<evidence type="ECO:0000313" key="6">
    <source>
        <dbReference type="Proteomes" id="UP001465153"/>
    </source>
</evidence>
<comment type="caution">
    <text evidence="5">The sequence shown here is derived from an EMBL/GenBank/DDBJ whole genome shotgun (WGS) entry which is preliminary data.</text>
</comment>
<evidence type="ECO:0000313" key="5">
    <source>
        <dbReference type="EMBL" id="GAA6166374.1"/>
    </source>
</evidence>
<sequence length="254" mass="27788">MKRTFCTLWFLIGTILLTPLATTKAKAETARVAVAANFTTAAKNLVQAFENTTDHKIKLSFGSTGKIYAQISHGAPFDAFLSADSARPAQLIQQGLAEPSTQFTYAKGRLALYSRVLPITDVDISELLHGSDIEKIAIANPKTAPYGVATIEVLNAYQVHDALKNKIVMGDSISQTFQFTYSKNVSVGFVSASQLIGRTQGYSQLLPVNTYQPIHQDAVLLTRSQNNPAVLAFLEFLKSDTAKHLIRRFGYTID</sequence>
<dbReference type="InterPro" id="IPR005950">
    <property type="entry name" value="ModA"/>
</dbReference>
<proteinExistence type="inferred from homology"/>
<evidence type="ECO:0000256" key="1">
    <source>
        <dbReference type="ARBA" id="ARBA00009175"/>
    </source>
</evidence>
<evidence type="ECO:0000256" key="3">
    <source>
        <dbReference type="ARBA" id="ARBA00022729"/>
    </source>
</evidence>
<dbReference type="PANTHER" id="PTHR30632">
    <property type="entry name" value="MOLYBDATE-BINDING PERIPLASMIC PROTEIN"/>
    <property type="match status" value="1"/>
</dbReference>
<keyword evidence="2" id="KW-0479">Metal-binding</keyword>
<organism evidence="5 6">
    <name type="scientific">Sessilibacter corallicola</name>
    <dbReference type="NCBI Taxonomy" id="2904075"/>
    <lineage>
        <taxon>Bacteria</taxon>
        <taxon>Pseudomonadati</taxon>
        <taxon>Pseudomonadota</taxon>
        <taxon>Gammaproteobacteria</taxon>
        <taxon>Cellvibrionales</taxon>
        <taxon>Cellvibrionaceae</taxon>
        <taxon>Sessilibacter</taxon>
    </lineage>
</organism>
<evidence type="ECO:0000256" key="2">
    <source>
        <dbReference type="ARBA" id="ARBA00022723"/>
    </source>
</evidence>
<dbReference type="CDD" id="cd13539">
    <property type="entry name" value="PBP2_AvModA"/>
    <property type="match status" value="1"/>
</dbReference>
<dbReference type="Pfam" id="PF13531">
    <property type="entry name" value="SBP_bac_11"/>
    <property type="match status" value="1"/>
</dbReference>
<evidence type="ECO:0000256" key="4">
    <source>
        <dbReference type="SAM" id="SignalP"/>
    </source>
</evidence>
<keyword evidence="3 4" id="KW-0732">Signal</keyword>
<accession>A0ABQ0A412</accession>
<protein>
    <submittedName>
        <fullName evidence="5">Molybdate ABC transporter substrate-binding protein</fullName>
    </submittedName>
</protein>
<name>A0ABQ0A412_9GAMM</name>
<dbReference type="NCBIfam" id="TIGR01256">
    <property type="entry name" value="modA"/>
    <property type="match status" value="1"/>
</dbReference>
<reference evidence="5 6" key="1">
    <citation type="submission" date="2024-04" db="EMBL/GenBank/DDBJ databases">
        <title>Draft genome sequence of Sessilibacter corallicola NBRC 116591.</title>
        <authorList>
            <person name="Miyakawa T."/>
            <person name="Kusuya Y."/>
            <person name="Miura T."/>
        </authorList>
    </citation>
    <scope>NUCLEOTIDE SEQUENCE [LARGE SCALE GENOMIC DNA]</scope>
    <source>
        <strain evidence="5 6">KU-00831-HH</strain>
    </source>
</reference>
<gene>
    <name evidence="5" type="primary">modA</name>
    <name evidence="5" type="ORF">NBRC116591_01840</name>
</gene>
<dbReference type="InterPro" id="IPR050682">
    <property type="entry name" value="ModA/WtpA"/>
</dbReference>
<comment type="similarity">
    <text evidence="1">Belongs to the bacterial solute-binding protein ModA family.</text>
</comment>
<feature type="chain" id="PRO_5046535543" evidence="4">
    <location>
        <begin position="22"/>
        <end position="254"/>
    </location>
</feature>
<dbReference type="EMBL" id="BAABWN010000001">
    <property type="protein sequence ID" value="GAA6166374.1"/>
    <property type="molecule type" value="Genomic_DNA"/>
</dbReference>
<dbReference type="InterPro" id="IPR044084">
    <property type="entry name" value="AvModA-like_subst-bd"/>
</dbReference>
<dbReference type="Gene3D" id="3.40.190.10">
    <property type="entry name" value="Periplasmic binding protein-like II"/>
    <property type="match status" value="2"/>
</dbReference>
<dbReference type="RefSeq" id="WP_353301338.1">
    <property type="nucleotide sequence ID" value="NZ_BAABWN010000001.1"/>
</dbReference>
<feature type="signal peptide" evidence="4">
    <location>
        <begin position="1"/>
        <end position="21"/>
    </location>
</feature>